<dbReference type="Proteomes" id="UP001234297">
    <property type="component" value="Chromosome 5"/>
</dbReference>
<evidence type="ECO:0000313" key="1">
    <source>
        <dbReference type="EMBL" id="KAJ8642064.1"/>
    </source>
</evidence>
<dbReference type="EMBL" id="CM056813">
    <property type="protein sequence ID" value="KAJ8642064.1"/>
    <property type="molecule type" value="Genomic_DNA"/>
</dbReference>
<proteinExistence type="predicted"/>
<sequence>MGKEGSKQAPYQRLVDHGECGSSRTPRGYVPMLVGLEKMERFQVHTKFLSHPSMVALLEMAALEFGYEQQGILRIPCEVEYFSQVVDMISKAKQG</sequence>
<comment type="caution">
    <text evidence="1">The sequence shown here is derived from an EMBL/GenBank/DDBJ whole genome shotgun (WGS) entry which is preliminary data.</text>
</comment>
<name>A0ACC2M8W2_PERAE</name>
<accession>A0ACC2M8W2</accession>
<organism evidence="1 2">
    <name type="scientific">Persea americana</name>
    <name type="common">Avocado</name>
    <dbReference type="NCBI Taxonomy" id="3435"/>
    <lineage>
        <taxon>Eukaryota</taxon>
        <taxon>Viridiplantae</taxon>
        <taxon>Streptophyta</taxon>
        <taxon>Embryophyta</taxon>
        <taxon>Tracheophyta</taxon>
        <taxon>Spermatophyta</taxon>
        <taxon>Magnoliopsida</taxon>
        <taxon>Magnoliidae</taxon>
        <taxon>Laurales</taxon>
        <taxon>Lauraceae</taxon>
        <taxon>Persea</taxon>
    </lineage>
</organism>
<protein>
    <submittedName>
        <fullName evidence="1">Uncharacterized protein</fullName>
    </submittedName>
</protein>
<gene>
    <name evidence="1" type="ORF">MRB53_018758</name>
</gene>
<evidence type="ECO:0000313" key="2">
    <source>
        <dbReference type="Proteomes" id="UP001234297"/>
    </source>
</evidence>
<reference evidence="1 2" key="1">
    <citation type="journal article" date="2022" name="Hortic Res">
        <title>A haplotype resolved chromosomal level avocado genome allows analysis of novel avocado genes.</title>
        <authorList>
            <person name="Nath O."/>
            <person name="Fletcher S.J."/>
            <person name="Hayward A."/>
            <person name="Shaw L.M."/>
            <person name="Masouleh A.K."/>
            <person name="Furtado A."/>
            <person name="Henry R.J."/>
            <person name="Mitter N."/>
        </authorList>
    </citation>
    <scope>NUCLEOTIDE SEQUENCE [LARGE SCALE GENOMIC DNA]</scope>
    <source>
        <strain evidence="2">cv. Hass</strain>
    </source>
</reference>
<keyword evidence="2" id="KW-1185">Reference proteome</keyword>